<dbReference type="SFLD" id="SFLDG01129">
    <property type="entry name" value="C1.5:_HAD__Beta-PGM__Phosphata"/>
    <property type="match status" value="1"/>
</dbReference>
<comment type="caution">
    <text evidence="1">The sequence shown here is derived from an EMBL/GenBank/DDBJ whole genome shotgun (WGS) entry which is preliminary data.</text>
</comment>
<reference evidence="1 2" key="1">
    <citation type="journal article" date="2021" name="ISME Commun">
        <title>Automated analysis of genomic sequences facilitates high-throughput and comprehensive description of bacteria.</title>
        <authorList>
            <person name="Hitch T.C.A."/>
        </authorList>
    </citation>
    <scope>NUCLEOTIDE SEQUENCE [LARGE SCALE GENOMIC DNA]</scope>
    <source>
        <strain evidence="1 2">Sanger_23</strain>
    </source>
</reference>
<gene>
    <name evidence="1" type="ORF">OCV61_03280</name>
</gene>
<dbReference type="InterPro" id="IPR050155">
    <property type="entry name" value="HAD-like_hydrolase_sf"/>
</dbReference>
<dbReference type="Gene3D" id="1.10.150.240">
    <property type="entry name" value="Putative phosphatase, domain 2"/>
    <property type="match status" value="1"/>
</dbReference>
<organism evidence="1 2">
    <name type="scientific">Blautia ammoniilytica</name>
    <dbReference type="NCBI Taxonomy" id="2981782"/>
    <lineage>
        <taxon>Bacteria</taxon>
        <taxon>Bacillati</taxon>
        <taxon>Bacillota</taxon>
        <taxon>Clostridia</taxon>
        <taxon>Lachnospirales</taxon>
        <taxon>Lachnospiraceae</taxon>
        <taxon>Blautia</taxon>
    </lineage>
</organism>
<dbReference type="InterPro" id="IPR006549">
    <property type="entry name" value="HAD-SF_hydro_IIIA"/>
</dbReference>
<dbReference type="PRINTS" id="PR00413">
    <property type="entry name" value="HADHALOGNASE"/>
</dbReference>
<dbReference type="NCBIfam" id="TIGR01509">
    <property type="entry name" value="HAD-SF-IA-v3"/>
    <property type="match status" value="1"/>
</dbReference>
<dbReference type="InterPro" id="IPR041492">
    <property type="entry name" value="HAD_2"/>
</dbReference>
<dbReference type="Proteomes" id="UP001652409">
    <property type="component" value="Unassembled WGS sequence"/>
</dbReference>
<evidence type="ECO:0000313" key="2">
    <source>
        <dbReference type="Proteomes" id="UP001652409"/>
    </source>
</evidence>
<keyword evidence="1" id="KW-0378">Hydrolase</keyword>
<protein>
    <submittedName>
        <fullName evidence="1">HAD family hydrolase</fullName>
    </submittedName>
</protein>
<dbReference type="InterPro" id="IPR023214">
    <property type="entry name" value="HAD_sf"/>
</dbReference>
<dbReference type="NCBIfam" id="TIGR01549">
    <property type="entry name" value="HAD-SF-IA-v1"/>
    <property type="match status" value="1"/>
</dbReference>
<dbReference type="NCBIfam" id="TIGR01662">
    <property type="entry name" value="HAD-SF-IIIA"/>
    <property type="match status" value="1"/>
</dbReference>
<name>A0ABT2TQD7_9FIRM</name>
<dbReference type="GO" id="GO:0016787">
    <property type="term" value="F:hydrolase activity"/>
    <property type="evidence" value="ECO:0007669"/>
    <property type="project" value="UniProtKB-KW"/>
</dbReference>
<dbReference type="InterPro" id="IPR036412">
    <property type="entry name" value="HAD-like_sf"/>
</dbReference>
<dbReference type="InterPro" id="IPR006439">
    <property type="entry name" value="HAD-SF_hydro_IA"/>
</dbReference>
<accession>A0ABT2TQD7</accession>
<dbReference type="Pfam" id="PF13419">
    <property type="entry name" value="HAD_2"/>
    <property type="match status" value="1"/>
</dbReference>
<dbReference type="RefSeq" id="WP_158420657.1">
    <property type="nucleotide sequence ID" value="NZ_JAOQJL010000004.1"/>
</dbReference>
<dbReference type="SUPFAM" id="SSF56784">
    <property type="entry name" value="HAD-like"/>
    <property type="match status" value="1"/>
</dbReference>
<evidence type="ECO:0000313" key="1">
    <source>
        <dbReference type="EMBL" id="MCU6764430.1"/>
    </source>
</evidence>
<dbReference type="PANTHER" id="PTHR43434:SF1">
    <property type="entry name" value="PHOSPHOGLYCOLATE PHOSPHATASE"/>
    <property type="match status" value="1"/>
</dbReference>
<dbReference type="SFLD" id="SFLDG01135">
    <property type="entry name" value="C1.5.6:_HAD__Beta-PGM__Phospha"/>
    <property type="match status" value="1"/>
</dbReference>
<sequence length="221" mass="24955">MRKACIFDLDGTLAFTLDSMATVANQVLTELGLRELPTEKFKYYCGDGADMLVRRCLEDAGDPQLDHYEEARKMYRERFDQDPLYKVSVYPHMMEALNALKETGVKIAVCSNKPHIASVKVVEELFGDLFDVVIGQSSQIRRKPAPDEPLKAAQIMNVKPEECMYFGDTGTDMQTGKAAGMLTVGVLWGYRTKDELIANGADLLLETPKDIWKIYREKKDD</sequence>
<dbReference type="SFLD" id="SFLDS00003">
    <property type="entry name" value="Haloacid_Dehalogenase"/>
    <property type="match status" value="1"/>
</dbReference>
<proteinExistence type="predicted"/>
<dbReference type="Gene3D" id="3.40.50.1000">
    <property type="entry name" value="HAD superfamily/HAD-like"/>
    <property type="match status" value="1"/>
</dbReference>
<dbReference type="InterPro" id="IPR023198">
    <property type="entry name" value="PGP-like_dom2"/>
</dbReference>
<dbReference type="EMBL" id="JAOQJL010000004">
    <property type="protein sequence ID" value="MCU6764430.1"/>
    <property type="molecule type" value="Genomic_DNA"/>
</dbReference>
<keyword evidence="2" id="KW-1185">Reference proteome</keyword>
<dbReference type="PANTHER" id="PTHR43434">
    <property type="entry name" value="PHOSPHOGLYCOLATE PHOSPHATASE"/>
    <property type="match status" value="1"/>
</dbReference>